<gene>
    <name evidence="2" type="ORF">S01H4_59600</name>
</gene>
<proteinExistence type="predicted"/>
<organism evidence="2">
    <name type="scientific">marine sediment metagenome</name>
    <dbReference type="NCBI Taxonomy" id="412755"/>
    <lineage>
        <taxon>unclassified sequences</taxon>
        <taxon>metagenomes</taxon>
        <taxon>ecological metagenomes</taxon>
    </lineage>
</organism>
<dbReference type="Gene3D" id="2.40.40.10">
    <property type="entry name" value="RlpA-like domain"/>
    <property type="match status" value="1"/>
</dbReference>
<dbReference type="GO" id="GO:0019867">
    <property type="term" value="C:outer membrane"/>
    <property type="evidence" value="ECO:0007669"/>
    <property type="project" value="InterPro"/>
</dbReference>
<dbReference type="InterPro" id="IPR036908">
    <property type="entry name" value="RlpA-like_sf"/>
</dbReference>
<evidence type="ECO:0000313" key="2">
    <source>
        <dbReference type="EMBL" id="GAH09723.1"/>
    </source>
</evidence>
<name>X1EM40_9ZZZZ</name>
<dbReference type="AlphaFoldDB" id="X1EM40"/>
<dbReference type="PANTHER" id="PTHR30124:SF0">
    <property type="entry name" value="MEMBRANE-BOUND LYTIC MUREIN TRANSGLYCOSYLASE A"/>
    <property type="match status" value="1"/>
</dbReference>
<dbReference type="GO" id="GO:0009254">
    <property type="term" value="P:peptidoglycan turnover"/>
    <property type="evidence" value="ECO:0007669"/>
    <property type="project" value="InterPro"/>
</dbReference>
<feature type="non-terminal residue" evidence="2">
    <location>
        <position position="1"/>
    </location>
</feature>
<dbReference type="PANTHER" id="PTHR30124">
    <property type="entry name" value="MEMBRANE-BOUND LYTIC MUREIN TRANSGLYCOSYLASE A"/>
    <property type="match status" value="1"/>
</dbReference>
<accession>X1EM40</accession>
<dbReference type="Pfam" id="PF06725">
    <property type="entry name" value="3D"/>
    <property type="match status" value="1"/>
</dbReference>
<dbReference type="EMBL" id="BART01034980">
    <property type="protein sequence ID" value="GAH09723.1"/>
    <property type="molecule type" value="Genomic_DNA"/>
</dbReference>
<dbReference type="InterPro" id="IPR026044">
    <property type="entry name" value="MltA"/>
</dbReference>
<reference evidence="2" key="1">
    <citation type="journal article" date="2014" name="Front. Microbiol.">
        <title>High frequency of phylogenetically diverse reductive dehalogenase-homologous genes in deep subseafloor sedimentary metagenomes.</title>
        <authorList>
            <person name="Kawai M."/>
            <person name="Futagami T."/>
            <person name="Toyoda A."/>
            <person name="Takaki Y."/>
            <person name="Nishi S."/>
            <person name="Hori S."/>
            <person name="Arai W."/>
            <person name="Tsubouchi T."/>
            <person name="Morono Y."/>
            <person name="Uchiyama I."/>
            <person name="Ito T."/>
            <person name="Fujiyama A."/>
            <person name="Inagaki F."/>
            <person name="Takami H."/>
        </authorList>
    </citation>
    <scope>NUCLEOTIDE SEQUENCE</scope>
    <source>
        <strain evidence="2">Expedition CK06-06</strain>
    </source>
</reference>
<protein>
    <recommendedName>
        <fullName evidence="1">3D domain-containing protein</fullName>
    </recommendedName>
</protein>
<dbReference type="GO" id="GO:0009253">
    <property type="term" value="P:peptidoglycan catabolic process"/>
    <property type="evidence" value="ECO:0007669"/>
    <property type="project" value="TreeGrafter"/>
</dbReference>
<dbReference type="InterPro" id="IPR010611">
    <property type="entry name" value="3D_dom"/>
</dbReference>
<sequence>GYLGVKLTPGRSIALDRRFYPLSGLAFIETQKPIVNGSGQIHDWIKFSRFVLNHDTGGAIRGPGRADLFWGNGTFAEIAAGHMQHTGRIYFLVLKPDAV</sequence>
<evidence type="ECO:0000259" key="1">
    <source>
        <dbReference type="Pfam" id="PF06725"/>
    </source>
</evidence>
<dbReference type="SUPFAM" id="SSF50685">
    <property type="entry name" value="Barwin-like endoglucanases"/>
    <property type="match status" value="1"/>
</dbReference>
<feature type="domain" description="3D" evidence="1">
    <location>
        <begin position="11"/>
        <end position="92"/>
    </location>
</feature>
<dbReference type="CDD" id="cd14485">
    <property type="entry name" value="mltA_like_LT_A"/>
    <property type="match status" value="1"/>
</dbReference>
<dbReference type="GO" id="GO:0008933">
    <property type="term" value="F:peptidoglycan lytic transglycosylase activity"/>
    <property type="evidence" value="ECO:0007669"/>
    <property type="project" value="TreeGrafter"/>
</dbReference>
<dbReference type="GO" id="GO:0004553">
    <property type="term" value="F:hydrolase activity, hydrolyzing O-glycosyl compounds"/>
    <property type="evidence" value="ECO:0007669"/>
    <property type="project" value="InterPro"/>
</dbReference>
<comment type="caution">
    <text evidence="2">The sequence shown here is derived from an EMBL/GenBank/DDBJ whole genome shotgun (WGS) entry which is preliminary data.</text>
</comment>